<dbReference type="InterPro" id="IPR012854">
    <property type="entry name" value="Cu_amine_oxidase-like_N"/>
</dbReference>
<keyword evidence="3" id="KW-1185">Reference proteome</keyword>
<sequence length="137" mass="15315">MNWKIQLTIGTKVMNREINGSSTNIMMDLAPYIKDGRTMLPVRYVAQGLGIDVEWIQRTRTVVLLAGSTKVEIPIDTDKIIVNGTVYRGDVKPEIKNGRAMLSIGNIARALGLQDGKDIIWNKNTKTVTIYRSILVK</sequence>
<evidence type="ECO:0000259" key="1">
    <source>
        <dbReference type="Pfam" id="PF07833"/>
    </source>
</evidence>
<gene>
    <name evidence="2" type="ORF">J2S72_000776</name>
</gene>
<dbReference type="Proteomes" id="UP001236559">
    <property type="component" value="Unassembled WGS sequence"/>
</dbReference>
<protein>
    <recommendedName>
        <fullName evidence="1">Copper amine oxidase-like N-terminal domain-containing protein</fullName>
    </recommendedName>
</protein>
<comment type="caution">
    <text evidence="2">The sequence shown here is derived from an EMBL/GenBank/DDBJ whole genome shotgun (WGS) entry which is preliminary data.</text>
</comment>
<evidence type="ECO:0000313" key="3">
    <source>
        <dbReference type="Proteomes" id="UP001236559"/>
    </source>
</evidence>
<name>A0ABU0AV79_9FIRM</name>
<dbReference type="RefSeq" id="WP_155803727.1">
    <property type="nucleotide sequence ID" value="NZ_JAUSTN010000003.1"/>
</dbReference>
<feature type="domain" description="Copper amine oxidase-like N-terminal" evidence="1">
    <location>
        <begin position="19"/>
        <end position="130"/>
    </location>
</feature>
<proteinExistence type="predicted"/>
<accession>A0ABU0AV79</accession>
<reference evidence="2 3" key="1">
    <citation type="submission" date="2023-07" db="EMBL/GenBank/DDBJ databases">
        <title>Genomic Encyclopedia of Type Strains, Phase IV (KMG-IV): sequencing the most valuable type-strain genomes for metagenomic binning, comparative biology and taxonomic classification.</title>
        <authorList>
            <person name="Goeker M."/>
        </authorList>
    </citation>
    <scope>NUCLEOTIDE SEQUENCE [LARGE SCALE GENOMIC DNA]</scope>
    <source>
        <strain evidence="2 3">DSM 22616</strain>
    </source>
</reference>
<dbReference type="InterPro" id="IPR036582">
    <property type="entry name" value="Mao_N_sf"/>
</dbReference>
<organism evidence="2 3">
    <name type="scientific">Peptoniphilus koenoeneniae</name>
    <dbReference type="NCBI Taxonomy" id="507751"/>
    <lineage>
        <taxon>Bacteria</taxon>
        <taxon>Bacillati</taxon>
        <taxon>Bacillota</taxon>
        <taxon>Tissierellia</taxon>
        <taxon>Tissierellales</taxon>
        <taxon>Peptoniphilaceae</taxon>
        <taxon>Peptoniphilus</taxon>
    </lineage>
</organism>
<dbReference type="EMBL" id="JAUSTN010000003">
    <property type="protein sequence ID" value="MDQ0274759.1"/>
    <property type="molecule type" value="Genomic_DNA"/>
</dbReference>
<dbReference type="Gene3D" id="3.30.457.10">
    <property type="entry name" value="Copper amine oxidase-like, N-terminal domain"/>
    <property type="match status" value="1"/>
</dbReference>
<dbReference type="Pfam" id="PF07833">
    <property type="entry name" value="Cu_amine_oxidN1"/>
    <property type="match status" value="1"/>
</dbReference>
<evidence type="ECO:0000313" key="2">
    <source>
        <dbReference type="EMBL" id="MDQ0274759.1"/>
    </source>
</evidence>
<dbReference type="SUPFAM" id="SSF55383">
    <property type="entry name" value="Copper amine oxidase, domain N"/>
    <property type="match status" value="1"/>
</dbReference>